<comment type="caution">
    <text evidence="1">The sequence shown here is derived from an EMBL/GenBank/DDBJ whole genome shotgun (WGS) entry which is preliminary data.</text>
</comment>
<name>A0AAD5QBP9_PARTN</name>
<dbReference type="EMBL" id="JAHQIW010000051">
    <property type="protein sequence ID" value="KAJ1345672.1"/>
    <property type="molecule type" value="Genomic_DNA"/>
</dbReference>
<organism evidence="1 2">
    <name type="scientific">Parelaphostrongylus tenuis</name>
    <name type="common">Meningeal worm</name>
    <dbReference type="NCBI Taxonomy" id="148309"/>
    <lineage>
        <taxon>Eukaryota</taxon>
        <taxon>Metazoa</taxon>
        <taxon>Ecdysozoa</taxon>
        <taxon>Nematoda</taxon>
        <taxon>Chromadorea</taxon>
        <taxon>Rhabditida</taxon>
        <taxon>Rhabditina</taxon>
        <taxon>Rhabditomorpha</taxon>
        <taxon>Strongyloidea</taxon>
        <taxon>Metastrongylidae</taxon>
        <taxon>Parelaphostrongylus</taxon>
    </lineage>
</organism>
<protein>
    <submittedName>
        <fullName evidence="1">Uncharacterized protein</fullName>
    </submittedName>
</protein>
<evidence type="ECO:0000313" key="2">
    <source>
        <dbReference type="Proteomes" id="UP001196413"/>
    </source>
</evidence>
<dbReference type="Proteomes" id="UP001196413">
    <property type="component" value="Unassembled WGS sequence"/>
</dbReference>
<reference evidence="1" key="1">
    <citation type="submission" date="2021-06" db="EMBL/GenBank/DDBJ databases">
        <title>Parelaphostrongylus tenuis whole genome reference sequence.</title>
        <authorList>
            <person name="Garwood T.J."/>
            <person name="Larsen P.A."/>
            <person name="Fountain-Jones N.M."/>
            <person name="Garbe J.R."/>
            <person name="Macchietto M.G."/>
            <person name="Kania S.A."/>
            <person name="Gerhold R.W."/>
            <person name="Richards J.E."/>
            <person name="Wolf T.M."/>
        </authorList>
    </citation>
    <scope>NUCLEOTIDE SEQUENCE</scope>
    <source>
        <strain evidence="1">MNPRO001-30</strain>
        <tissue evidence="1">Meninges</tissue>
    </source>
</reference>
<evidence type="ECO:0000313" key="1">
    <source>
        <dbReference type="EMBL" id="KAJ1345672.1"/>
    </source>
</evidence>
<gene>
    <name evidence="1" type="ORF">KIN20_000261</name>
</gene>
<accession>A0AAD5QBP9</accession>
<sequence length="50" mass="5584">MNIAESNQLAACNVILPFSRSLTRDITVEWKKEALGDCRAPRAIQHVDTT</sequence>
<dbReference type="AlphaFoldDB" id="A0AAD5QBP9"/>
<proteinExistence type="predicted"/>
<keyword evidence="2" id="KW-1185">Reference proteome</keyword>